<evidence type="ECO:0000313" key="2">
    <source>
        <dbReference type="Proteomes" id="UP001162003"/>
    </source>
</evidence>
<keyword evidence="2" id="KW-1185">Reference proteome</keyword>
<reference evidence="1 2" key="1">
    <citation type="journal article" date="2020" name="Sci. Rep.">
        <title>Mass mortality in freshwater mussels (Actinonaias pectorosa) in the Clinch River, USA, linked to a novel densovirus.</title>
        <authorList>
            <person name="Richard J.C."/>
            <person name="Leis E."/>
            <person name="Dunn C.D."/>
            <person name="Agbalog R."/>
            <person name="Waller D."/>
            <person name="Knowles S."/>
            <person name="Putnam J."/>
            <person name="Goldberg T.L."/>
        </authorList>
    </citation>
    <scope>NUCLEOTIDE SEQUENCE [LARGE SCALE GENOMIC DNA]</scope>
    <source>
        <strain evidence="1">CDnsV1/C47/2018</strain>
    </source>
</reference>
<dbReference type="RefSeq" id="YP_010802877.1">
    <property type="nucleotide sequence ID" value="NC_077065.1"/>
</dbReference>
<name>A0A7G8YXA7_9VIRU</name>
<organism evidence="1 2">
    <name type="scientific">Clinch densovirus 1</name>
    <dbReference type="NCBI Taxonomy" id="2767029"/>
    <lineage>
        <taxon>Viruses</taxon>
        <taxon>Monodnaviria</taxon>
        <taxon>Shotokuvirae</taxon>
        <taxon>Cossaviricota</taxon>
        <taxon>Quintoviricetes</taxon>
        <taxon>Piccovirales</taxon>
        <taxon>Parvoviridae</taxon>
        <taxon>Densovirinae</taxon>
        <taxon>Pefuambidensovirus</taxon>
        <taxon>Pefuambidensovirus unionid1</taxon>
    </lineage>
</organism>
<accession>A0A7G8YXA7</accession>
<evidence type="ECO:0000313" key="1">
    <source>
        <dbReference type="EMBL" id="QNL09582.1"/>
    </source>
</evidence>
<dbReference type="EMBL" id="MT341473">
    <property type="protein sequence ID" value="QNL09582.1"/>
    <property type="molecule type" value="Genomic_DNA"/>
</dbReference>
<dbReference type="Proteomes" id="UP001162003">
    <property type="component" value="Segment"/>
</dbReference>
<protein>
    <recommendedName>
        <fullName evidence="3">NS2</fullName>
    </recommendedName>
</protein>
<proteinExistence type="predicted"/>
<sequence length="268" mass="31227">MMDPTQVTQTISQLWETLWERYGDQLVSMPGFWMRMLDQDFTKIHQQLVTLKQTWIPMLRYWDQQNSLTVKSFHELKERLSNLFGATLATSWPVEILEKLTVLLDESLALQEITPEICASYQSMMTTSMSSMTVRTQDPVVDVKSSKKRKSNLSFEDRCENARRLAQSNQIHGNVSCSISFPTDDGYSSLKWEDTWSDYRLDIKVYKAEDIKGMSSDKYWERALFRAQVNYARNSPLKKTIDQLKSLVMDVVDESENVQSTSAKKWKK</sequence>
<dbReference type="GeneID" id="80541687"/>
<dbReference type="KEGG" id="vg:80541687"/>
<evidence type="ECO:0008006" key="3">
    <source>
        <dbReference type="Google" id="ProtNLM"/>
    </source>
</evidence>